<evidence type="ECO:0000256" key="1">
    <source>
        <dbReference type="SAM" id="SignalP"/>
    </source>
</evidence>
<reference evidence="3 5" key="1">
    <citation type="submission" date="2015-11" db="EMBL/GenBank/DDBJ databases">
        <title>Genomic analysis of 38 Legionella species identifies large and diverse effector repertoires.</title>
        <authorList>
            <person name="Burstein D."/>
            <person name="Amaro F."/>
            <person name="Zusman T."/>
            <person name="Lifshitz Z."/>
            <person name="Cohen O."/>
            <person name="Gilbert J.A."/>
            <person name="Pupko T."/>
            <person name="Shuman H.A."/>
            <person name="Segal G."/>
        </authorList>
    </citation>
    <scope>NUCLEOTIDE SEQUENCE [LARGE SCALE GENOMIC DNA]</scope>
    <source>
        <strain evidence="3 5">CDC#1407-AL-14</strain>
    </source>
</reference>
<keyword evidence="4" id="KW-0378">Hydrolase</keyword>
<proteinExistence type="predicted"/>
<dbReference type="RefSeq" id="WP_058523693.1">
    <property type="nucleotide sequence ID" value="NZ_CAAAHV010000045.1"/>
</dbReference>
<reference evidence="4 6" key="2">
    <citation type="submission" date="2018-06" db="EMBL/GenBank/DDBJ databases">
        <authorList>
            <consortium name="Pathogen Informatics"/>
            <person name="Doyle S."/>
        </authorList>
    </citation>
    <scope>NUCLEOTIDE SEQUENCE [LARGE SCALE GENOMIC DNA]</scope>
    <source>
        <strain evidence="4 6">NCTC12437</strain>
    </source>
</reference>
<evidence type="ECO:0000313" key="4">
    <source>
        <dbReference type="EMBL" id="STX32883.1"/>
    </source>
</evidence>
<dbReference type="EC" id="3.4.16.4" evidence="4"/>
<evidence type="ECO:0000313" key="6">
    <source>
        <dbReference type="Proteomes" id="UP000255066"/>
    </source>
</evidence>
<dbReference type="OrthoDB" id="9799367at2"/>
<accession>A0A378ID02</accession>
<dbReference type="PANTHER" id="PTHR46825">
    <property type="entry name" value="D-ALANYL-D-ALANINE-CARBOXYPEPTIDASE/ENDOPEPTIDASE AMPH"/>
    <property type="match status" value="1"/>
</dbReference>
<dbReference type="Gene3D" id="3.40.710.10">
    <property type="entry name" value="DD-peptidase/beta-lactamase superfamily"/>
    <property type="match status" value="1"/>
</dbReference>
<organism evidence="4 6">
    <name type="scientific">Legionella birminghamensis</name>
    <dbReference type="NCBI Taxonomy" id="28083"/>
    <lineage>
        <taxon>Bacteria</taxon>
        <taxon>Pseudomonadati</taxon>
        <taxon>Pseudomonadota</taxon>
        <taxon>Gammaproteobacteria</taxon>
        <taxon>Legionellales</taxon>
        <taxon>Legionellaceae</taxon>
        <taxon>Legionella</taxon>
    </lineage>
</organism>
<protein>
    <submittedName>
        <fullName evidence="4">D-alanyl-D-alanine carboxypeptidase</fullName>
        <ecNumber evidence="4">3.4.16.4</ecNumber>
    </submittedName>
</protein>
<dbReference type="PANTHER" id="PTHR46825:SF7">
    <property type="entry name" value="D-ALANYL-D-ALANINE CARBOXYPEPTIDASE"/>
    <property type="match status" value="1"/>
</dbReference>
<keyword evidence="1" id="KW-0732">Signal</keyword>
<dbReference type="Pfam" id="PF00144">
    <property type="entry name" value="Beta-lactamase"/>
    <property type="match status" value="1"/>
</dbReference>
<evidence type="ECO:0000259" key="2">
    <source>
        <dbReference type="Pfam" id="PF00144"/>
    </source>
</evidence>
<dbReference type="Proteomes" id="UP000255066">
    <property type="component" value="Unassembled WGS sequence"/>
</dbReference>
<evidence type="ECO:0000313" key="3">
    <source>
        <dbReference type="EMBL" id="KTC71582.1"/>
    </source>
</evidence>
<dbReference type="Proteomes" id="UP000054735">
    <property type="component" value="Unassembled WGS sequence"/>
</dbReference>
<dbReference type="SUPFAM" id="SSF56601">
    <property type="entry name" value="beta-lactamase/transpeptidase-like"/>
    <property type="match status" value="1"/>
</dbReference>
<dbReference type="InterPro" id="IPR050491">
    <property type="entry name" value="AmpC-like"/>
</dbReference>
<gene>
    <name evidence="3" type="ORF">Lbir_1635</name>
    <name evidence="4" type="ORF">NCTC12437_02687</name>
</gene>
<dbReference type="EMBL" id="UGNW01000001">
    <property type="protein sequence ID" value="STX32883.1"/>
    <property type="molecule type" value="Genomic_DNA"/>
</dbReference>
<keyword evidence="5" id="KW-1185">Reference proteome</keyword>
<feature type="chain" id="PRO_5016903287" evidence="1">
    <location>
        <begin position="21"/>
        <end position="418"/>
    </location>
</feature>
<evidence type="ECO:0000313" key="5">
    <source>
        <dbReference type="Proteomes" id="UP000054735"/>
    </source>
</evidence>
<keyword evidence="4" id="KW-0121">Carboxypeptidase</keyword>
<feature type="signal peptide" evidence="1">
    <location>
        <begin position="1"/>
        <end position="20"/>
    </location>
</feature>
<sequence length="418" mass="46295">MKKRIFASVLSCFASFSLNAANSEPLHFAHQKLQSTVDSYLASRGKIEHLTGIAVAVFLPEKVASLNGDIQNFYAGNQGLAPYDKPVTSKTLFEIGSITKSFIAAILLQMEGEGKLSIEDPIGKWLPQYPQWKAVKIKDLLSMTSGIPSYSTNDSFDKILENDLTRQWSDTQLLQYAQPDKSIPPRAETHFDYSNSNYILAGMIIEKVSGEKLALQLQKRLLTPLLLMNSYYPAGENGQALLEKLLPQMARGYTFDDKTQKLTDITKNNLSWAGAAGAIVSDINDVVHWVQALYNGKIFKDNYRQKALTELKTVVSIPGGKEIANIDADQKAGFGLGVAYLYDPQQENRFWAYEGSTLGYRVMYIWSECSNVTVAVALNSKAGEGDSASPQGDGIKDLCLALYKDITEIHPEYNCKNL</sequence>
<dbReference type="InterPro" id="IPR012338">
    <property type="entry name" value="Beta-lactam/transpept-like"/>
</dbReference>
<dbReference type="AlphaFoldDB" id="A0A378ID02"/>
<dbReference type="InterPro" id="IPR001466">
    <property type="entry name" value="Beta-lactam-related"/>
</dbReference>
<dbReference type="EMBL" id="LNXT01000020">
    <property type="protein sequence ID" value="KTC71582.1"/>
    <property type="molecule type" value="Genomic_DNA"/>
</dbReference>
<dbReference type="STRING" id="28083.Lbir_1635"/>
<feature type="domain" description="Beta-lactamase-related" evidence="2">
    <location>
        <begin position="41"/>
        <end position="386"/>
    </location>
</feature>
<name>A0A378ID02_9GAMM</name>
<dbReference type="GO" id="GO:0009002">
    <property type="term" value="F:serine-type D-Ala-D-Ala carboxypeptidase activity"/>
    <property type="evidence" value="ECO:0007669"/>
    <property type="project" value="UniProtKB-EC"/>
</dbReference>
<keyword evidence="4" id="KW-0645">Protease</keyword>